<gene>
    <name evidence="1" type="ORF">SPARVUS_LOCUS13020336</name>
</gene>
<keyword evidence="2" id="KW-1185">Reference proteome</keyword>
<comment type="caution">
    <text evidence="1">The sequence shown here is derived from an EMBL/GenBank/DDBJ whole genome shotgun (WGS) entry which is preliminary data.</text>
</comment>
<sequence>MGPLCSCPNSKKPMKNIPTSWQKQSSLISGNSLQLVPTLFKIINTLPGAD</sequence>
<dbReference type="Proteomes" id="UP001162483">
    <property type="component" value="Unassembled WGS sequence"/>
</dbReference>
<name>A0ABN9FYG1_9NEOB</name>
<organism evidence="1 2">
    <name type="scientific">Staurois parvus</name>
    <dbReference type="NCBI Taxonomy" id="386267"/>
    <lineage>
        <taxon>Eukaryota</taxon>
        <taxon>Metazoa</taxon>
        <taxon>Chordata</taxon>
        <taxon>Craniata</taxon>
        <taxon>Vertebrata</taxon>
        <taxon>Euteleostomi</taxon>
        <taxon>Amphibia</taxon>
        <taxon>Batrachia</taxon>
        <taxon>Anura</taxon>
        <taxon>Neobatrachia</taxon>
        <taxon>Ranoidea</taxon>
        <taxon>Ranidae</taxon>
        <taxon>Staurois</taxon>
    </lineage>
</organism>
<proteinExistence type="predicted"/>
<evidence type="ECO:0000313" key="1">
    <source>
        <dbReference type="EMBL" id="CAI9601742.1"/>
    </source>
</evidence>
<reference evidence="1" key="1">
    <citation type="submission" date="2023-05" db="EMBL/GenBank/DDBJ databases">
        <authorList>
            <person name="Stuckert A."/>
        </authorList>
    </citation>
    <scope>NUCLEOTIDE SEQUENCE</scope>
</reference>
<evidence type="ECO:0000313" key="2">
    <source>
        <dbReference type="Proteomes" id="UP001162483"/>
    </source>
</evidence>
<dbReference type="EMBL" id="CATNWA010017604">
    <property type="protein sequence ID" value="CAI9601742.1"/>
    <property type="molecule type" value="Genomic_DNA"/>
</dbReference>
<accession>A0ABN9FYG1</accession>
<protein>
    <submittedName>
        <fullName evidence="1">Uncharacterized protein</fullName>
    </submittedName>
</protein>